<reference evidence="2" key="1">
    <citation type="submission" date="2022-10" db="EMBL/GenBank/DDBJ databases">
        <authorList>
            <person name="Chen Y."/>
            <person name="Dougan E. K."/>
            <person name="Chan C."/>
            <person name="Rhodes N."/>
            <person name="Thang M."/>
        </authorList>
    </citation>
    <scope>NUCLEOTIDE SEQUENCE</scope>
</reference>
<dbReference type="EMBL" id="CAMXCT030003510">
    <property type="protein sequence ID" value="CAL4792159.1"/>
    <property type="molecule type" value="Genomic_DNA"/>
</dbReference>
<organism evidence="2">
    <name type="scientific">Cladocopium goreaui</name>
    <dbReference type="NCBI Taxonomy" id="2562237"/>
    <lineage>
        <taxon>Eukaryota</taxon>
        <taxon>Sar</taxon>
        <taxon>Alveolata</taxon>
        <taxon>Dinophyceae</taxon>
        <taxon>Suessiales</taxon>
        <taxon>Symbiodiniaceae</taxon>
        <taxon>Cladocopium</taxon>
    </lineage>
</organism>
<name>A0A9P1DA76_9DINO</name>
<proteinExistence type="predicted"/>
<accession>A0A9P1DA76</accession>
<dbReference type="AlphaFoldDB" id="A0A9P1DA76"/>
<protein>
    <submittedName>
        <fullName evidence="4">Potassium/sodium hyperpolarization-activated cyclic nucleotide-gated channel 4</fullName>
    </submittedName>
</protein>
<feature type="region of interest" description="Disordered" evidence="1">
    <location>
        <begin position="230"/>
        <end position="367"/>
    </location>
</feature>
<feature type="compositionally biased region" description="Basic and acidic residues" evidence="1">
    <location>
        <begin position="327"/>
        <end position="355"/>
    </location>
</feature>
<evidence type="ECO:0000313" key="5">
    <source>
        <dbReference type="Proteomes" id="UP001152797"/>
    </source>
</evidence>
<sequence>MAERRKQQNYSSLRRYLTAPIWDGLKQSSREKAAIVLFQHCWLLGLRCPSEGTFALLGNLLQMTKPEGAGLLTAFEFYQFINGLKKQWKSFKALNRATDQDYGEYLLTLPGEPRELPAEYHLQAFVHEPFVPCRLPMEELLMAASSTKLRWRGPAEQKATSDPGLEKDMKLMELAFRMGQNASGSPRTPASSASSGGAAPQFPALPSPPGMLALQDGGVDQIEAAPEEQCAVPDQDLPDRQEAEPNDGDGGELTEELEGDAVQKLAEALKNRDVEKKEMLRATPKVAAAKPKAKSKASCPVKASSKAKVKKPQEKQKAKTRKHNTKKKDQTSKTRAQKPDKDKLKKTRKGQEIKAKPQVKKAKVDKRELQMTAKDVYSRAYHQTRSRLVKDSSLKKDAIKLKARAAGHRAVQRAFSTR</sequence>
<evidence type="ECO:0000313" key="3">
    <source>
        <dbReference type="EMBL" id="CAL1158222.1"/>
    </source>
</evidence>
<dbReference type="Proteomes" id="UP001152797">
    <property type="component" value="Unassembled WGS sequence"/>
</dbReference>
<reference evidence="3" key="2">
    <citation type="submission" date="2024-04" db="EMBL/GenBank/DDBJ databases">
        <authorList>
            <person name="Chen Y."/>
            <person name="Shah S."/>
            <person name="Dougan E. K."/>
            <person name="Thang M."/>
            <person name="Chan C."/>
        </authorList>
    </citation>
    <scope>NUCLEOTIDE SEQUENCE [LARGE SCALE GENOMIC DNA]</scope>
</reference>
<feature type="compositionally biased region" description="Acidic residues" evidence="1">
    <location>
        <begin position="244"/>
        <end position="259"/>
    </location>
</feature>
<dbReference type="EMBL" id="CAMXCT010003510">
    <property type="protein sequence ID" value="CAI4004847.1"/>
    <property type="molecule type" value="Genomic_DNA"/>
</dbReference>
<evidence type="ECO:0000256" key="1">
    <source>
        <dbReference type="SAM" id="MobiDB-lite"/>
    </source>
</evidence>
<evidence type="ECO:0000313" key="2">
    <source>
        <dbReference type="EMBL" id="CAI4004847.1"/>
    </source>
</evidence>
<comment type="caution">
    <text evidence="2">The sequence shown here is derived from an EMBL/GenBank/DDBJ whole genome shotgun (WGS) entry which is preliminary data.</text>
</comment>
<keyword evidence="5" id="KW-1185">Reference proteome</keyword>
<feature type="compositionally biased region" description="Low complexity" evidence="1">
    <location>
        <begin position="284"/>
        <end position="304"/>
    </location>
</feature>
<feature type="region of interest" description="Disordered" evidence="1">
    <location>
        <begin position="180"/>
        <end position="215"/>
    </location>
</feature>
<dbReference type="EMBL" id="CAMXCT020003510">
    <property type="protein sequence ID" value="CAL1158222.1"/>
    <property type="molecule type" value="Genomic_DNA"/>
</dbReference>
<feature type="compositionally biased region" description="Basic and acidic residues" evidence="1">
    <location>
        <begin position="267"/>
        <end position="280"/>
    </location>
</feature>
<evidence type="ECO:0000313" key="4">
    <source>
        <dbReference type="EMBL" id="CAL4792159.1"/>
    </source>
</evidence>
<gene>
    <name evidence="2" type="ORF">C1SCF055_LOCUS30616</name>
</gene>
<feature type="compositionally biased region" description="Low complexity" evidence="1">
    <location>
        <begin position="182"/>
        <end position="202"/>
    </location>
</feature>